<evidence type="ECO:0000313" key="5">
    <source>
        <dbReference type="Proteomes" id="UP000248798"/>
    </source>
</evidence>
<reference evidence="4 5" key="1">
    <citation type="submission" date="2018-06" db="EMBL/GenBank/DDBJ databases">
        <title>Complete Genome Sequence of Desulfobacter hydrogenophilus (DSM3380).</title>
        <authorList>
            <person name="Marietou A."/>
            <person name="Schreiber L."/>
            <person name="Marshall I."/>
            <person name="Jorgensen B."/>
        </authorList>
    </citation>
    <scope>NUCLEOTIDE SEQUENCE [LARGE SCALE GENOMIC DNA]</scope>
    <source>
        <strain evidence="4 5">DSM 3380</strain>
    </source>
</reference>
<dbReference type="EMBL" id="CP036313">
    <property type="protein sequence ID" value="QBH13088.1"/>
    <property type="molecule type" value="Genomic_DNA"/>
</dbReference>
<organism evidence="4 5">
    <name type="scientific">Desulfobacter hydrogenophilus</name>
    <dbReference type="NCBI Taxonomy" id="2291"/>
    <lineage>
        <taxon>Bacteria</taxon>
        <taxon>Pseudomonadati</taxon>
        <taxon>Thermodesulfobacteriota</taxon>
        <taxon>Desulfobacteria</taxon>
        <taxon>Desulfobacterales</taxon>
        <taxon>Desulfobacteraceae</taxon>
        <taxon>Desulfobacter</taxon>
    </lineage>
</organism>
<dbReference type="Proteomes" id="UP000248798">
    <property type="component" value="Unassembled WGS sequence"/>
</dbReference>
<accession>A0A328FAU1</accession>
<evidence type="ECO:0000313" key="3">
    <source>
        <dbReference type="EMBL" id="QBH13088.1"/>
    </source>
</evidence>
<feature type="signal peptide" evidence="2">
    <location>
        <begin position="1"/>
        <end position="24"/>
    </location>
</feature>
<feature type="transmembrane region" description="Helical" evidence="1">
    <location>
        <begin position="46"/>
        <end position="67"/>
    </location>
</feature>
<sequence length="105" mass="11555">MKKHIALAAAAVFITSLFAGFAQAGSGKYDRRSHHLPIHHHHKNNVLEGIVIGAGALILGTAIAQSLNRPRQPVRVHAVPVYPRSYPPESYHSARPDGHWEIERS</sequence>
<protein>
    <recommendedName>
        <fullName evidence="7">Cobalt transporter</fullName>
    </recommendedName>
</protein>
<name>A0A328FAU1_9BACT</name>
<dbReference type="AlphaFoldDB" id="A0A328FAU1"/>
<keyword evidence="6" id="KW-1185">Reference proteome</keyword>
<keyword evidence="1" id="KW-0472">Membrane</keyword>
<evidence type="ECO:0000256" key="1">
    <source>
        <dbReference type="SAM" id="Phobius"/>
    </source>
</evidence>
<keyword evidence="1" id="KW-0812">Transmembrane</keyword>
<evidence type="ECO:0008006" key="7">
    <source>
        <dbReference type="Google" id="ProtNLM"/>
    </source>
</evidence>
<reference evidence="3 6" key="2">
    <citation type="submission" date="2019-02" db="EMBL/GenBank/DDBJ databases">
        <title>Complete genome sequence of Desulfobacter hydrogenophilus AcRS1.</title>
        <authorList>
            <person name="Marietou A."/>
            <person name="Lund M.B."/>
            <person name="Marshall I.P.G."/>
            <person name="Schreiber L."/>
            <person name="Jorgensen B."/>
        </authorList>
    </citation>
    <scope>NUCLEOTIDE SEQUENCE [LARGE SCALE GENOMIC DNA]</scope>
    <source>
        <strain evidence="3 6">AcRS1</strain>
    </source>
</reference>
<feature type="chain" id="PRO_5030062895" description="Cobalt transporter" evidence="2">
    <location>
        <begin position="25"/>
        <end position="105"/>
    </location>
</feature>
<keyword evidence="1" id="KW-1133">Transmembrane helix</keyword>
<gene>
    <name evidence="4" type="ORF">DO021_11860</name>
    <name evidence="3" type="ORF">EYB58_09260</name>
</gene>
<dbReference type="RefSeq" id="WP_111956913.1">
    <property type="nucleotide sequence ID" value="NZ_CP036313.1"/>
</dbReference>
<proteinExistence type="predicted"/>
<dbReference type="EMBL" id="QLNI01000022">
    <property type="protein sequence ID" value="RAM01794.1"/>
    <property type="molecule type" value="Genomic_DNA"/>
</dbReference>
<evidence type="ECO:0000313" key="6">
    <source>
        <dbReference type="Proteomes" id="UP000293902"/>
    </source>
</evidence>
<evidence type="ECO:0000256" key="2">
    <source>
        <dbReference type="SAM" id="SignalP"/>
    </source>
</evidence>
<keyword evidence="2" id="KW-0732">Signal</keyword>
<evidence type="ECO:0000313" key="4">
    <source>
        <dbReference type="EMBL" id="RAM01794.1"/>
    </source>
</evidence>
<dbReference type="Proteomes" id="UP000293902">
    <property type="component" value="Chromosome"/>
</dbReference>